<name>A0A5N6MEM8_9MICC</name>
<accession>A0A5N6MEM8</accession>
<keyword evidence="1" id="KW-0812">Transmembrane</keyword>
<gene>
    <name evidence="2" type="ORF">GD627_14855</name>
</gene>
<feature type="transmembrane region" description="Helical" evidence="1">
    <location>
        <begin position="12"/>
        <end position="31"/>
    </location>
</feature>
<dbReference type="Proteomes" id="UP000326852">
    <property type="component" value="Unassembled WGS sequence"/>
</dbReference>
<dbReference type="EMBL" id="VTFX01000006">
    <property type="protein sequence ID" value="KAD3455989.1"/>
    <property type="molecule type" value="Genomic_DNA"/>
</dbReference>
<keyword evidence="3" id="KW-1185">Reference proteome</keyword>
<comment type="caution">
    <text evidence="2">The sequence shown here is derived from an EMBL/GenBank/DDBJ whole genome shotgun (WGS) entry which is preliminary data.</text>
</comment>
<dbReference type="AlphaFoldDB" id="A0A5N6MEM8"/>
<evidence type="ECO:0000313" key="3">
    <source>
        <dbReference type="Proteomes" id="UP000326852"/>
    </source>
</evidence>
<feature type="transmembrane region" description="Helical" evidence="1">
    <location>
        <begin position="43"/>
        <end position="70"/>
    </location>
</feature>
<keyword evidence="1" id="KW-1133">Transmembrane helix</keyword>
<evidence type="ECO:0000256" key="1">
    <source>
        <dbReference type="SAM" id="Phobius"/>
    </source>
</evidence>
<organism evidence="2 3">
    <name type="scientific">Arthrobacter yangruifuii</name>
    <dbReference type="NCBI Taxonomy" id="2606616"/>
    <lineage>
        <taxon>Bacteria</taxon>
        <taxon>Bacillati</taxon>
        <taxon>Actinomycetota</taxon>
        <taxon>Actinomycetes</taxon>
        <taxon>Micrococcales</taxon>
        <taxon>Micrococcaceae</taxon>
        <taxon>Arthrobacter</taxon>
    </lineage>
</organism>
<protein>
    <submittedName>
        <fullName evidence="2">Uncharacterized protein</fullName>
    </submittedName>
</protein>
<dbReference type="RefSeq" id="WP_152273186.1">
    <property type="nucleotide sequence ID" value="NZ_VTFX01000006.1"/>
</dbReference>
<evidence type="ECO:0000313" key="2">
    <source>
        <dbReference type="EMBL" id="KAD3455989.1"/>
    </source>
</evidence>
<keyword evidence="1" id="KW-0472">Membrane</keyword>
<proteinExistence type="predicted"/>
<reference evidence="2 3" key="1">
    <citation type="submission" date="2019-08" db="EMBL/GenBank/DDBJ databases">
        <title>Arthrobacter sp. nov., isolated from plateau pika and Tibetan wild ass.</title>
        <authorList>
            <person name="Ge Y."/>
        </authorList>
    </citation>
    <scope>NUCLEOTIDE SEQUENCE [LARGE SCALE GENOMIC DNA]</scope>
    <source>
        <strain evidence="2 3">785</strain>
    </source>
</reference>
<sequence>MSRLTLGNVFKVTVALLFFPFMPLLILMIGVRRKNFKVILEGALYVALFLAAVSITSTLSAFVGLGVIAVSGMRSYMLRDLWLHRRAPRGAQPYVMAQPSVPAQSAPSSSAPEAPVDPSAQELAQALAWSASLAKQNKARIPTEAYVSILETCQTLDAVIDAEARQPLGDPQFEYELSATVRDYLPSVLRSYLAVPPRMLETRQASGRTPNQELVEQLQLLSGQADTLHASRHRRTSAELTNTGNFLRERFGRGQGYDFGIK</sequence>